<reference evidence="2 3" key="1">
    <citation type="journal article" date="2016" name="Sci. Rep.">
        <title>Draft genome sequencing and secretome analysis of fungal phytopathogen Ascochyta rabiei provides insight into the necrotrophic effector repertoire.</title>
        <authorList>
            <person name="Verma S."/>
            <person name="Gazara R.K."/>
            <person name="Nizam S."/>
            <person name="Parween S."/>
            <person name="Chattopadhyay D."/>
            <person name="Verma P.K."/>
        </authorList>
    </citation>
    <scope>NUCLEOTIDE SEQUENCE [LARGE SCALE GENOMIC DNA]</scope>
    <source>
        <strain evidence="2 3">ArDII</strain>
    </source>
</reference>
<evidence type="ECO:0000313" key="3">
    <source>
        <dbReference type="Proteomes" id="UP000076837"/>
    </source>
</evidence>
<proteinExistence type="predicted"/>
<dbReference type="InterPro" id="IPR057683">
    <property type="entry name" value="DUF7923"/>
</dbReference>
<feature type="domain" description="DUF7923" evidence="1">
    <location>
        <begin position="19"/>
        <end position="144"/>
    </location>
</feature>
<sequence length="144" mass="16376">MDDMDSLSETEIGELRAADNQYVLLLIDVHTHMFSEFLMYRGSQMVGRKDMRGRLHDAVKHHTDKLDPSVSATCRVVVRGYYDIEALAEPMRDRVPRFAATLSAMDPYFDFTYVLGEAAVEQKIVDLYSAVTKDENCKHILLAA</sequence>
<accession>A0A163IYH8</accession>
<gene>
    <name evidence="2" type="ORF">ST47_g2821</name>
</gene>
<dbReference type="EMBL" id="JYNV01000116">
    <property type="protein sequence ID" value="KZM26026.1"/>
    <property type="molecule type" value="Genomic_DNA"/>
</dbReference>
<dbReference type="AlphaFoldDB" id="A0A163IYH8"/>
<evidence type="ECO:0000259" key="1">
    <source>
        <dbReference type="Pfam" id="PF25540"/>
    </source>
</evidence>
<protein>
    <submittedName>
        <fullName evidence="2">Metal ion binding</fullName>
    </submittedName>
</protein>
<dbReference type="Pfam" id="PF25540">
    <property type="entry name" value="DUF7923"/>
    <property type="match status" value="1"/>
</dbReference>
<dbReference type="Proteomes" id="UP000076837">
    <property type="component" value="Unassembled WGS sequence"/>
</dbReference>
<name>A0A163IYH8_DIDRA</name>
<organism evidence="2 3">
    <name type="scientific">Didymella rabiei</name>
    <name type="common">Chickpea ascochyta blight fungus</name>
    <name type="synonym">Mycosphaerella rabiei</name>
    <dbReference type="NCBI Taxonomy" id="5454"/>
    <lineage>
        <taxon>Eukaryota</taxon>
        <taxon>Fungi</taxon>
        <taxon>Dikarya</taxon>
        <taxon>Ascomycota</taxon>
        <taxon>Pezizomycotina</taxon>
        <taxon>Dothideomycetes</taxon>
        <taxon>Pleosporomycetidae</taxon>
        <taxon>Pleosporales</taxon>
        <taxon>Pleosporineae</taxon>
        <taxon>Didymellaceae</taxon>
        <taxon>Ascochyta</taxon>
    </lineage>
</organism>
<comment type="caution">
    <text evidence="2">The sequence shown here is derived from an EMBL/GenBank/DDBJ whole genome shotgun (WGS) entry which is preliminary data.</text>
</comment>
<keyword evidence="3" id="KW-1185">Reference proteome</keyword>
<evidence type="ECO:0000313" key="2">
    <source>
        <dbReference type="EMBL" id="KZM26026.1"/>
    </source>
</evidence>